<accession>A0A0F9D235</accession>
<name>A0A0F9D235_9ZZZZ</name>
<sequence>MAGVIVEGCDGSGKTTLIRALRDKFHWPVVHVVQPGNPDILQMMKLIGCAPVIFDRFHWSPVAYGAALREGPELTPFDLWALDGMLMNRGFVNVYCETDIDTMLFNNKKEEQLWEAVRENASVRKIIHEYREFEHTSQVACYSYDYQVESTETLLVRMDLVKMMVGFEGPPGVQGHPRPTTWFVGDERADKGTKGITIPFYDVGISDKLVTGTLLHRALIENDLTWKNGVALSNSAREDLQAVYSQLEEPKIVVALGAIANK</sequence>
<dbReference type="AlphaFoldDB" id="A0A0F9D235"/>
<proteinExistence type="predicted"/>
<feature type="non-terminal residue" evidence="1">
    <location>
        <position position="262"/>
    </location>
</feature>
<protein>
    <recommendedName>
        <fullName evidence="2">Thymidylate kinase-like domain-containing protein</fullName>
    </recommendedName>
</protein>
<comment type="caution">
    <text evidence="1">The sequence shown here is derived from an EMBL/GenBank/DDBJ whole genome shotgun (WGS) entry which is preliminary data.</text>
</comment>
<reference evidence="1" key="1">
    <citation type="journal article" date="2015" name="Nature">
        <title>Complex archaea that bridge the gap between prokaryotes and eukaryotes.</title>
        <authorList>
            <person name="Spang A."/>
            <person name="Saw J.H."/>
            <person name="Jorgensen S.L."/>
            <person name="Zaremba-Niedzwiedzka K."/>
            <person name="Martijn J."/>
            <person name="Lind A.E."/>
            <person name="van Eijk R."/>
            <person name="Schleper C."/>
            <person name="Guy L."/>
            <person name="Ettema T.J."/>
        </authorList>
    </citation>
    <scope>NUCLEOTIDE SEQUENCE</scope>
</reference>
<evidence type="ECO:0008006" key="2">
    <source>
        <dbReference type="Google" id="ProtNLM"/>
    </source>
</evidence>
<dbReference type="SUPFAM" id="SSF52540">
    <property type="entry name" value="P-loop containing nucleoside triphosphate hydrolases"/>
    <property type="match status" value="1"/>
</dbReference>
<evidence type="ECO:0000313" key="1">
    <source>
        <dbReference type="EMBL" id="KKL55753.1"/>
    </source>
</evidence>
<organism evidence="1">
    <name type="scientific">marine sediment metagenome</name>
    <dbReference type="NCBI Taxonomy" id="412755"/>
    <lineage>
        <taxon>unclassified sequences</taxon>
        <taxon>metagenomes</taxon>
        <taxon>ecological metagenomes</taxon>
    </lineage>
</organism>
<gene>
    <name evidence="1" type="ORF">LCGC14_2252300</name>
</gene>
<dbReference type="EMBL" id="LAZR01030729">
    <property type="protein sequence ID" value="KKL55753.1"/>
    <property type="molecule type" value="Genomic_DNA"/>
</dbReference>
<dbReference type="Gene3D" id="3.40.50.300">
    <property type="entry name" value="P-loop containing nucleotide triphosphate hydrolases"/>
    <property type="match status" value="1"/>
</dbReference>
<dbReference type="InterPro" id="IPR027417">
    <property type="entry name" value="P-loop_NTPase"/>
</dbReference>